<keyword evidence="3" id="KW-1185">Reference proteome</keyword>
<comment type="caution">
    <text evidence="2">The sequence shown here is derived from an EMBL/GenBank/DDBJ whole genome shotgun (WGS) entry which is preliminary data.</text>
</comment>
<name>A0ABN2QUE3_9ACTN</name>
<accession>A0ABN2QUE3</accession>
<evidence type="ECO:0000313" key="2">
    <source>
        <dbReference type="EMBL" id="GAA1958224.1"/>
    </source>
</evidence>
<feature type="signal peptide" evidence="1">
    <location>
        <begin position="1"/>
        <end position="17"/>
    </location>
</feature>
<organism evidence="2 3">
    <name type="scientific">Nocardioides panacihumi</name>
    <dbReference type="NCBI Taxonomy" id="400774"/>
    <lineage>
        <taxon>Bacteria</taxon>
        <taxon>Bacillati</taxon>
        <taxon>Actinomycetota</taxon>
        <taxon>Actinomycetes</taxon>
        <taxon>Propionibacteriales</taxon>
        <taxon>Nocardioidaceae</taxon>
        <taxon>Nocardioides</taxon>
    </lineage>
</organism>
<gene>
    <name evidence="2" type="ORF">GCM10009798_17260</name>
</gene>
<dbReference type="Proteomes" id="UP001500571">
    <property type="component" value="Unassembled WGS sequence"/>
</dbReference>
<sequence>MLVATLRGGLARAVAWAAAGAAAACAPAGEDPELIRAGLVEVTIATASAMGIRERMTVLVPRFCFR</sequence>
<protein>
    <submittedName>
        <fullName evidence="2">Uncharacterized protein</fullName>
    </submittedName>
</protein>
<keyword evidence="1" id="KW-0732">Signal</keyword>
<dbReference type="PROSITE" id="PS51257">
    <property type="entry name" value="PROKAR_LIPOPROTEIN"/>
    <property type="match status" value="1"/>
</dbReference>
<evidence type="ECO:0000313" key="3">
    <source>
        <dbReference type="Proteomes" id="UP001500571"/>
    </source>
</evidence>
<feature type="chain" id="PRO_5046379537" evidence="1">
    <location>
        <begin position="18"/>
        <end position="66"/>
    </location>
</feature>
<proteinExistence type="predicted"/>
<evidence type="ECO:0000256" key="1">
    <source>
        <dbReference type="SAM" id="SignalP"/>
    </source>
</evidence>
<dbReference type="EMBL" id="BAAAPB010000001">
    <property type="protein sequence ID" value="GAA1958224.1"/>
    <property type="molecule type" value="Genomic_DNA"/>
</dbReference>
<reference evidence="2 3" key="1">
    <citation type="journal article" date="2019" name="Int. J. Syst. Evol. Microbiol.">
        <title>The Global Catalogue of Microorganisms (GCM) 10K type strain sequencing project: providing services to taxonomists for standard genome sequencing and annotation.</title>
        <authorList>
            <consortium name="The Broad Institute Genomics Platform"/>
            <consortium name="The Broad Institute Genome Sequencing Center for Infectious Disease"/>
            <person name="Wu L."/>
            <person name="Ma J."/>
        </authorList>
    </citation>
    <scope>NUCLEOTIDE SEQUENCE [LARGE SCALE GENOMIC DNA]</scope>
    <source>
        <strain evidence="2 3">JCM 15309</strain>
    </source>
</reference>